<evidence type="ECO:0000313" key="1">
    <source>
        <dbReference type="EMBL" id="JAH77384.1"/>
    </source>
</evidence>
<sequence>MLHICAEIKSNQNVFI</sequence>
<dbReference type="AlphaFoldDB" id="A0A0E9VGZ0"/>
<reference evidence="1" key="2">
    <citation type="journal article" date="2015" name="Fish Shellfish Immunol.">
        <title>Early steps in the European eel (Anguilla anguilla)-Vibrio vulnificus interaction in the gills: Role of the RtxA13 toxin.</title>
        <authorList>
            <person name="Callol A."/>
            <person name="Pajuelo D."/>
            <person name="Ebbesson L."/>
            <person name="Teles M."/>
            <person name="MacKenzie S."/>
            <person name="Amaro C."/>
        </authorList>
    </citation>
    <scope>NUCLEOTIDE SEQUENCE</scope>
</reference>
<reference evidence="1" key="1">
    <citation type="submission" date="2014-11" db="EMBL/GenBank/DDBJ databases">
        <authorList>
            <person name="Amaro Gonzalez C."/>
        </authorList>
    </citation>
    <scope>NUCLEOTIDE SEQUENCE</scope>
</reference>
<protein>
    <submittedName>
        <fullName evidence="1">Uncharacterized protein</fullName>
    </submittedName>
</protein>
<organism evidence="1">
    <name type="scientific">Anguilla anguilla</name>
    <name type="common">European freshwater eel</name>
    <name type="synonym">Muraena anguilla</name>
    <dbReference type="NCBI Taxonomy" id="7936"/>
    <lineage>
        <taxon>Eukaryota</taxon>
        <taxon>Metazoa</taxon>
        <taxon>Chordata</taxon>
        <taxon>Craniata</taxon>
        <taxon>Vertebrata</taxon>
        <taxon>Euteleostomi</taxon>
        <taxon>Actinopterygii</taxon>
        <taxon>Neopterygii</taxon>
        <taxon>Teleostei</taxon>
        <taxon>Anguilliformes</taxon>
        <taxon>Anguillidae</taxon>
        <taxon>Anguilla</taxon>
    </lineage>
</organism>
<accession>A0A0E9VGZ0</accession>
<name>A0A0E9VGZ0_ANGAN</name>
<dbReference type="EMBL" id="GBXM01031193">
    <property type="protein sequence ID" value="JAH77384.1"/>
    <property type="molecule type" value="Transcribed_RNA"/>
</dbReference>
<proteinExistence type="predicted"/>